<proteinExistence type="predicted"/>
<accession>A0A6G0XM18</accession>
<evidence type="ECO:0000313" key="2">
    <source>
        <dbReference type="Proteomes" id="UP000478052"/>
    </source>
</evidence>
<protein>
    <submittedName>
        <fullName evidence="1">Integrase catalytic domain-containing protein</fullName>
    </submittedName>
</protein>
<name>A0A6G0XM18_APHCR</name>
<reference evidence="1 2" key="1">
    <citation type="submission" date="2019-08" db="EMBL/GenBank/DDBJ databases">
        <title>Whole genome of Aphis craccivora.</title>
        <authorList>
            <person name="Voronova N.V."/>
            <person name="Shulinski R.S."/>
            <person name="Bandarenka Y.V."/>
            <person name="Zhorov D.G."/>
            <person name="Warner D."/>
        </authorList>
    </citation>
    <scope>NUCLEOTIDE SEQUENCE [LARGE SCALE GENOMIC DNA]</scope>
    <source>
        <strain evidence="1">180601</strain>
        <tissue evidence="1">Whole Body</tissue>
    </source>
</reference>
<dbReference type="Proteomes" id="UP000478052">
    <property type="component" value="Unassembled WGS sequence"/>
</dbReference>
<comment type="caution">
    <text evidence="1">The sequence shown here is derived from an EMBL/GenBank/DDBJ whole genome shotgun (WGS) entry which is preliminary data.</text>
</comment>
<dbReference type="EMBL" id="VUJU01007714">
    <property type="protein sequence ID" value="KAF0741430.1"/>
    <property type="molecule type" value="Genomic_DNA"/>
</dbReference>
<evidence type="ECO:0000313" key="1">
    <source>
        <dbReference type="EMBL" id="KAF0741430.1"/>
    </source>
</evidence>
<dbReference type="OrthoDB" id="413122at2759"/>
<organism evidence="1 2">
    <name type="scientific">Aphis craccivora</name>
    <name type="common">Cowpea aphid</name>
    <dbReference type="NCBI Taxonomy" id="307492"/>
    <lineage>
        <taxon>Eukaryota</taxon>
        <taxon>Metazoa</taxon>
        <taxon>Ecdysozoa</taxon>
        <taxon>Arthropoda</taxon>
        <taxon>Hexapoda</taxon>
        <taxon>Insecta</taxon>
        <taxon>Pterygota</taxon>
        <taxon>Neoptera</taxon>
        <taxon>Paraneoptera</taxon>
        <taxon>Hemiptera</taxon>
        <taxon>Sternorrhyncha</taxon>
        <taxon>Aphidomorpha</taxon>
        <taxon>Aphidoidea</taxon>
        <taxon>Aphididae</taxon>
        <taxon>Aphidini</taxon>
        <taxon>Aphis</taxon>
        <taxon>Aphis</taxon>
    </lineage>
</organism>
<gene>
    <name evidence="1" type="ORF">FWK35_00025689</name>
</gene>
<sequence length="208" mass="24758">MYASHIRIRLWREPHAAREPQFGHPCYIRPNSKSVFPIGLYWGNAKPSDSNDFLIDFYTEIRDLILNGLEVINKSGKLCEIKIILDVFCCLTINQKYFDQLPALLKLKCNPEPRYNYDDYVFDLKQKMHKSHKITRERLINKKIKFEKQYDKKEFSEDLDVKDLILLKDKTQKNKLSPLWEGPFEILEILDTENLVIQRGRKKIIKIK</sequence>
<keyword evidence="2" id="KW-1185">Reference proteome</keyword>
<dbReference type="AlphaFoldDB" id="A0A6G0XM18"/>